<dbReference type="CDD" id="cd10747">
    <property type="entry name" value="DnaJ_C"/>
    <property type="match status" value="2"/>
</dbReference>
<gene>
    <name evidence="10" type="ORF">OVN521_LOCUS20731</name>
    <name evidence="9" type="ORF">UXM345_LOCUS8643</name>
</gene>
<dbReference type="InterPro" id="IPR012724">
    <property type="entry name" value="DnaJ"/>
</dbReference>
<sequence>MPVPRSRMHDTKLYDLLEVSPDATSAQIAKAYKVAAMKYHPDRNPDAPPETFKEISAAYDVLKDEHKKEIYDRYGLEGLKEGMGAGNSGASSLFDLIMGGSNRHNHHHGPAKGVSKVIPLKVSLETLYNGETKSVAFTHKLICKQCNGSGCKEGKKRVHCRACHGQGIRMGISRMGPLTFQQPIQCRECDGEGEVIAHKDKCHLCHGNKIIEETKSLDVVILPGFSNGKKIKFRGENDQLPGIEAGDIYFLIEQEKHSVFERINEYDLLTKMKININESLTGFKRTIQHLDGRHVLIQHQPDHPIIPNSMKKIPNQGMISMETHHTGDLIIQFDVEFPPISFFQHPNIIQQLESILPPKPTLNVPSGVNLDETSSMIDYKSESHPNKHRSQKASNDSTEENGGDGDDDDDDDQYVDDDDDDEDDEDNDGQPKIAMPDSQLYDLLGVARAASEQEIKKAYHKLAKTHHPDKNPESAEKFKEISFAYQVLTDVNKRRIYDNYGLEGLKEGGGNSGGGGNMADILGQFFGGDSSFGGHPFGGLFGHSNMGGGRPRRRKGDDIAHPLKVTLEQLYKGDTSALEISRKVICSTCNGVGGREGAKQTCTSCRGQGIQIVTRQIGPNMMQRMQQVCKDCSGEGEIINERDRCKNCHGKKTVDQKKKLEIVISPGSKHEQQVRFPGESDQAPNMEPGDVIIVLQQEPHAVFQRNGDNLIMKHKINLVESLCGFKLVLTHLDGRKIILKHPPNDPIAPETYRCLKGQGMINMRTHDTGDLIIQFDVEFPSEKSLTDPQVLKHLESLLPKRSHVDIPQGEHVEEVHMIDFHTTKSAHDDRRGNRREAYEAGGDSDDEGGHAQPGVQACRSQ</sequence>
<dbReference type="Pfam" id="PF00226">
    <property type="entry name" value="DnaJ"/>
    <property type="match status" value="2"/>
</dbReference>
<dbReference type="EMBL" id="CAJOBF010000760">
    <property type="protein sequence ID" value="CAF3865877.1"/>
    <property type="molecule type" value="Genomic_DNA"/>
</dbReference>
<dbReference type="InterPro" id="IPR036869">
    <property type="entry name" value="J_dom_sf"/>
</dbReference>
<dbReference type="InterPro" id="IPR018253">
    <property type="entry name" value="DnaJ_domain_CS"/>
</dbReference>
<evidence type="ECO:0000256" key="6">
    <source>
        <dbReference type="SAM" id="MobiDB-lite"/>
    </source>
</evidence>
<feature type="domain" description="J" evidence="7">
    <location>
        <begin position="439"/>
        <end position="501"/>
    </location>
</feature>
<keyword evidence="2" id="KW-0677">Repeat</keyword>
<dbReference type="Proteomes" id="UP000663842">
    <property type="component" value="Unassembled WGS sequence"/>
</dbReference>
<comment type="caution">
    <text evidence="10">The sequence shown here is derived from an EMBL/GenBank/DDBJ whole genome shotgun (WGS) entry which is preliminary data.</text>
</comment>
<dbReference type="SUPFAM" id="SSF46565">
    <property type="entry name" value="Chaperone J-domain"/>
    <property type="match status" value="2"/>
</dbReference>
<dbReference type="FunFam" id="2.60.260.20:FF:000003">
    <property type="entry name" value="DnaJ subfamily A member 2"/>
    <property type="match status" value="2"/>
</dbReference>
<dbReference type="SUPFAM" id="SSF49493">
    <property type="entry name" value="HSP40/DnaJ peptide-binding domain"/>
    <property type="match status" value="4"/>
</dbReference>
<keyword evidence="3 5" id="KW-0863">Zinc-finger</keyword>
<name>A0A819UJ47_9BILA</name>
<feature type="compositionally biased region" description="Basic and acidic residues" evidence="6">
    <location>
        <begin position="821"/>
        <end position="838"/>
    </location>
</feature>
<evidence type="ECO:0000256" key="3">
    <source>
        <dbReference type="ARBA" id="ARBA00022771"/>
    </source>
</evidence>
<dbReference type="CDD" id="cd06257">
    <property type="entry name" value="DnaJ"/>
    <property type="match status" value="2"/>
</dbReference>
<dbReference type="InterPro" id="IPR036410">
    <property type="entry name" value="HSP_DnaJ_Cys-rich_dom_sf"/>
</dbReference>
<dbReference type="GO" id="GO:0006457">
    <property type="term" value="P:protein folding"/>
    <property type="evidence" value="ECO:0007669"/>
    <property type="project" value="InterPro"/>
</dbReference>
<feature type="region of interest" description="Disordered" evidence="6">
    <location>
        <begin position="379"/>
        <end position="439"/>
    </location>
</feature>
<dbReference type="InterPro" id="IPR001623">
    <property type="entry name" value="DnaJ_domain"/>
</dbReference>
<dbReference type="PRINTS" id="PR00625">
    <property type="entry name" value="JDOMAIN"/>
</dbReference>
<protein>
    <submittedName>
        <fullName evidence="10">Uncharacterized protein</fullName>
    </submittedName>
</protein>
<organism evidence="10 11">
    <name type="scientific">Rotaria magnacalcarata</name>
    <dbReference type="NCBI Taxonomy" id="392030"/>
    <lineage>
        <taxon>Eukaryota</taxon>
        <taxon>Metazoa</taxon>
        <taxon>Spiralia</taxon>
        <taxon>Gnathifera</taxon>
        <taxon>Rotifera</taxon>
        <taxon>Eurotatoria</taxon>
        <taxon>Bdelloidea</taxon>
        <taxon>Philodinida</taxon>
        <taxon>Philodinidae</taxon>
        <taxon>Rotaria</taxon>
    </lineage>
</organism>
<dbReference type="GO" id="GO:0008270">
    <property type="term" value="F:zinc ion binding"/>
    <property type="evidence" value="ECO:0007669"/>
    <property type="project" value="UniProtKB-KW"/>
</dbReference>
<evidence type="ECO:0000313" key="11">
    <source>
        <dbReference type="Proteomes" id="UP000663866"/>
    </source>
</evidence>
<dbReference type="InterPro" id="IPR008971">
    <property type="entry name" value="HSP40/DnaJ_pept-bd"/>
</dbReference>
<evidence type="ECO:0000313" key="9">
    <source>
        <dbReference type="EMBL" id="CAF3865877.1"/>
    </source>
</evidence>
<dbReference type="InterPro" id="IPR001305">
    <property type="entry name" value="HSP_DnaJ_Cys-rich_dom"/>
</dbReference>
<dbReference type="Gene3D" id="2.60.260.20">
    <property type="entry name" value="Urease metallochaperone UreE, N-terminal domain"/>
    <property type="match status" value="4"/>
</dbReference>
<dbReference type="FunFam" id="2.10.230.10:FF:000001">
    <property type="entry name" value="DnaJ subfamily A member 2"/>
    <property type="match status" value="2"/>
</dbReference>
<dbReference type="EMBL" id="CAJOBG010004157">
    <property type="protein sequence ID" value="CAF4097877.1"/>
    <property type="molecule type" value="Genomic_DNA"/>
</dbReference>
<dbReference type="Gene3D" id="2.10.230.10">
    <property type="entry name" value="Heat shock protein DnaJ, cysteine-rich domain"/>
    <property type="match status" value="2"/>
</dbReference>
<dbReference type="HAMAP" id="MF_01152">
    <property type="entry name" value="DnaJ"/>
    <property type="match status" value="1"/>
</dbReference>
<keyword evidence="1 5" id="KW-0479">Metal-binding</keyword>
<dbReference type="GO" id="GO:0030544">
    <property type="term" value="F:Hsp70 protein binding"/>
    <property type="evidence" value="ECO:0007669"/>
    <property type="project" value="InterPro"/>
</dbReference>
<dbReference type="CDD" id="cd10719">
    <property type="entry name" value="DnaJ_zf"/>
    <property type="match status" value="2"/>
</dbReference>
<dbReference type="InterPro" id="IPR044713">
    <property type="entry name" value="DNJA1/2-like"/>
</dbReference>
<feature type="domain" description="CR-type" evidence="8">
    <location>
        <begin position="130"/>
        <end position="214"/>
    </location>
</feature>
<proteinExistence type="inferred from homology"/>
<dbReference type="Gene3D" id="1.10.287.110">
    <property type="entry name" value="DnaJ domain"/>
    <property type="match status" value="2"/>
</dbReference>
<dbReference type="Pfam" id="PF00684">
    <property type="entry name" value="DnaJ_CXXCXGXG"/>
    <property type="match status" value="2"/>
</dbReference>
<accession>A0A819UJ47</accession>
<keyword evidence="11" id="KW-1185">Reference proteome</keyword>
<evidence type="ECO:0000313" key="10">
    <source>
        <dbReference type="EMBL" id="CAF4097877.1"/>
    </source>
</evidence>
<keyword evidence="4 5" id="KW-0862">Zinc</keyword>
<reference evidence="10" key="1">
    <citation type="submission" date="2021-02" db="EMBL/GenBank/DDBJ databases">
        <authorList>
            <person name="Nowell W R."/>
        </authorList>
    </citation>
    <scope>NUCLEOTIDE SEQUENCE</scope>
</reference>
<feature type="zinc finger region" description="CR-type" evidence="5">
    <location>
        <begin position="573"/>
        <end position="657"/>
    </location>
</feature>
<evidence type="ECO:0000256" key="1">
    <source>
        <dbReference type="ARBA" id="ARBA00022723"/>
    </source>
</evidence>
<feature type="domain" description="CR-type" evidence="8">
    <location>
        <begin position="573"/>
        <end position="657"/>
    </location>
</feature>
<evidence type="ECO:0000259" key="8">
    <source>
        <dbReference type="PROSITE" id="PS51188"/>
    </source>
</evidence>
<feature type="region of interest" description="Disordered" evidence="6">
    <location>
        <begin position="821"/>
        <end position="861"/>
    </location>
</feature>
<evidence type="ECO:0000256" key="4">
    <source>
        <dbReference type="ARBA" id="ARBA00022833"/>
    </source>
</evidence>
<dbReference type="PROSITE" id="PS00636">
    <property type="entry name" value="DNAJ_1"/>
    <property type="match status" value="2"/>
</dbReference>
<feature type="zinc finger region" description="CR-type" evidence="5">
    <location>
        <begin position="130"/>
        <end position="214"/>
    </location>
</feature>
<dbReference type="GO" id="GO:0005524">
    <property type="term" value="F:ATP binding"/>
    <property type="evidence" value="ECO:0007669"/>
    <property type="project" value="InterPro"/>
</dbReference>
<feature type="domain" description="J" evidence="7">
    <location>
        <begin position="12"/>
        <end position="75"/>
    </location>
</feature>
<dbReference type="SMART" id="SM00271">
    <property type="entry name" value="DnaJ"/>
    <property type="match status" value="2"/>
</dbReference>
<evidence type="ECO:0000256" key="2">
    <source>
        <dbReference type="ARBA" id="ARBA00022737"/>
    </source>
</evidence>
<dbReference type="GO" id="GO:0051082">
    <property type="term" value="F:unfolded protein binding"/>
    <property type="evidence" value="ECO:0007669"/>
    <property type="project" value="InterPro"/>
</dbReference>
<dbReference type="GO" id="GO:0009408">
    <property type="term" value="P:response to heat"/>
    <property type="evidence" value="ECO:0007669"/>
    <property type="project" value="InterPro"/>
</dbReference>
<evidence type="ECO:0000256" key="5">
    <source>
        <dbReference type="PROSITE-ProRule" id="PRU00546"/>
    </source>
</evidence>
<dbReference type="PROSITE" id="PS50076">
    <property type="entry name" value="DNAJ_2"/>
    <property type="match status" value="2"/>
</dbReference>
<dbReference type="AlphaFoldDB" id="A0A819UJ47"/>
<feature type="compositionally biased region" description="Acidic residues" evidence="6">
    <location>
        <begin position="397"/>
        <end position="428"/>
    </location>
</feature>
<dbReference type="Proteomes" id="UP000663866">
    <property type="component" value="Unassembled WGS sequence"/>
</dbReference>
<dbReference type="Pfam" id="PF01556">
    <property type="entry name" value="DnaJ_C"/>
    <property type="match status" value="2"/>
</dbReference>
<evidence type="ECO:0000259" key="7">
    <source>
        <dbReference type="PROSITE" id="PS50076"/>
    </source>
</evidence>
<dbReference type="PANTHER" id="PTHR43888">
    <property type="entry name" value="DNAJ-LIKE-2, ISOFORM A-RELATED"/>
    <property type="match status" value="1"/>
</dbReference>
<dbReference type="PROSITE" id="PS51188">
    <property type="entry name" value="ZF_CR"/>
    <property type="match status" value="2"/>
</dbReference>
<dbReference type="InterPro" id="IPR002939">
    <property type="entry name" value="DnaJ_C"/>
</dbReference>
<dbReference type="SUPFAM" id="SSF57938">
    <property type="entry name" value="DnaJ/Hsp40 cysteine-rich domain"/>
    <property type="match status" value="2"/>
</dbReference>